<gene>
    <name evidence="1" type="ORF">L3081_14310</name>
</gene>
<dbReference type="EMBL" id="JAKKSL010000002">
    <property type="protein sequence ID" value="MCI2284343.1"/>
    <property type="molecule type" value="Genomic_DNA"/>
</dbReference>
<dbReference type="Proteomes" id="UP001139646">
    <property type="component" value="Unassembled WGS sequence"/>
</dbReference>
<evidence type="ECO:0000313" key="1">
    <source>
        <dbReference type="EMBL" id="MCI2284343.1"/>
    </source>
</evidence>
<accession>A0ABS9X267</accession>
<protein>
    <submittedName>
        <fullName evidence="1">Uncharacterized protein</fullName>
    </submittedName>
</protein>
<dbReference type="RefSeq" id="WP_242286784.1">
    <property type="nucleotide sequence ID" value="NZ_JAKKSL010000002.1"/>
</dbReference>
<name>A0ABS9X267_9GAMM</name>
<comment type="caution">
    <text evidence="1">The sequence shown here is derived from an EMBL/GenBank/DDBJ whole genome shotgun (WGS) entry which is preliminary data.</text>
</comment>
<sequence>MNLLLLQGRYNEKDDNSIEKIIGDLSFVDPTFKFQPEDEVFTIYNDSFNLALTDHNVDRITLLITVGELAFTHYADAKPLLDFGKKMKSSVAELAKYNEDIEAGRSTNYPYEAAEVFYKSTFTQFNYDLSLVVNPKELMKIDDKIGELEAQLPTDFSPLIAIKKKMAGSYLNYGNQYLEKRNFKTARQLIKRGNELYTLIN</sequence>
<proteinExistence type="predicted"/>
<reference evidence="1" key="1">
    <citation type="submission" date="2022-01" db="EMBL/GenBank/DDBJ databases">
        <title>Colwellia maritima, isolated from seawater.</title>
        <authorList>
            <person name="Kristyanto S."/>
            <person name="Jung J."/>
            <person name="Jeon C.O."/>
        </authorList>
    </citation>
    <scope>NUCLEOTIDE SEQUENCE</scope>
    <source>
        <strain evidence="1">MSW7</strain>
    </source>
</reference>
<keyword evidence="2" id="KW-1185">Reference proteome</keyword>
<evidence type="ECO:0000313" key="2">
    <source>
        <dbReference type="Proteomes" id="UP001139646"/>
    </source>
</evidence>
<organism evidence="1 2">
    <name type="scientific">Colwellia maritima</name>
    <dbReference type="NCBI Taxonomy" id="2912588"/>
    <lineage>
        <taxon>Bacteria</taxon>
        <taxon>Pseudomonadati</taxon>
        <taxon>Pseudomonadota</taxon>
        <taxon>Gammaproteobacteria</taxon>
        <taxon>Alteromonadales</taxon>
        <taxon>Colwelliaceae</taxon>
        <taxon>Colwellia</taxon>
    </lineage>
</organism>